<evidence type="ECO:0008006" key="4">
    <source>
        <dbReference type="Google" id="ProtNLM"/>
    </source>
</evidence>
<dbReference type="InterPro" id="IPR015915">
    <property type="entry name" value="Kelch-typ_b-propeller"/>
</dbReference>
<dbReference type="PANTHER" id="PTHR47365:SF2">
    <property type="entry name" value="KELCH-LIKE PROTEIN 23"/>
    <property type="match status" value="1"/>
</dbReference>
<protein>
    <recommendedName>
        <fullName evidence="4">F-box domain-containing protein</fullName>
    </recommendedName>
</protein>
<keyword evidence="3" id="KW-1185">Reference proteome</keyword>
<comment type="caution">
    <text evidence="2">The sequence shown here is derived from an EMBL/GenBank/DDBJ whole genome shotgun (WGS) entry which is preliminary data.</text>
</comment>
<feature type="chain" id="PRO_5024309075" description="F-box domain-containing protein" evidence="1">
    <location>
        <begin position="40"/>
        <end position="178"/>
    </location>
</feature>
<name>A0A5N5J2C2_9ROSI</name>
<keyword evidence="1" id="KW-0732">Signal</keyword>
<proteinExistence type="predicted"/>
<dbReference type="Proteomes" id="UP000326939">
    <property type="component" value="Chromosome 19"/>
</dbReference>
<gene>
    <name evidence="2" type="ORF">DKX38_029824</name>
</gene>
<evidence type="ECO:0000313" key="3">
    <source>
        <dbReference type="Proteomes" id="UP000326939"/>
    </source>
</evidence>
<dbReference type="SUPFAM" id="SSF117281">
    <property type="entry name" value="Kelch motif"/>
    <property type="match status" value="1"/>
</dbReference>
<sequence>MKTRNMITFMIWRKQKNFDTWILLQNLLLLFAGGKSSLACPRGISLAEVYDPAPDEWKALPDMSTTRYKCVGVTWQGKIHVLSSPISTLDAAGPNRPPCQRLYLTVAPIKTHLYFLAGYRMPREDSRSISVVHVFDTSANEDRWRSFVAVAVWFLMLRHVSYCGSIALGSVTPEAREA</sequence>
<organism evidence="2 3">
    <name type="scientific">Salix brachista</name>
    <dbReference type="NCBI Taxonomy" id="2182728"/>
    <lineage>
        <taxon>Eukaryota</taxon>
        <taxon>Viridiplantae</taxon>
        <taxon>Streptophyta</taxon>
        <taxon>Embryophyta</taxon>
        <taxon>Tracheophyta</taxon>
        <taxon>Spermatophyta</taxon>
        <taxon>Magnoliopsida</taxon>
        <taxon>eudicotyledons</taxon>
        <taxon>Gunneridae</taxon>
        <taxon>Pentapetalae</taxon>
        <taxon>rosids</taxon>
        <taxon>fabids</taxon>
        <taxon>Malpighiales</taxon>
        <taxon>Salicaceae</taxon>
        <taxon>Saliceae</taxon>
        <taxon>Salix</taxon>
    </lineage>
</organism>
<dbReference type="Gene3D" id="2.120.10.80">
    <property type="entry name" value="Kelch-type beta propeller"/>
    <property type="match status" value="1"/>
</dbReference>
<reference evidence="3" key="1">
    <citation type="journal article" date="2019" name="Gigascience">
        <title>De novo genome assembly of the endangered Acer yangbiense, a plant species with extremely small populations endemic to Yunnan Province, China.</title>
        <authorList>
            <person name="Yang J."/>
            <person name="Wariss H.M."/>
            <person name="Tao L."/>
            <person name="Zhang R."/>
            <person name="Yun Q."/>
            <person name="Hollingsworth P."/>
            <person name="Dao Z."/>
            <person name="Luo G."/>
            <person name="Guo H."/>
            <person name="Ma Y."/>
            <person name="Sun W."/>
        </authorList>
    </citation>
    <scope>NUCLEOTIDE SEQUENCE [LARGE SCALE GENOMIC DNA]</scope>
    <source>
        <strain evidence="3">cv. br00</strain>
    </source>
</reference>
<feature type="signal peptide" evidence="1">
    <location>
        <begin position="1"/>
        <end position="39"/>
    </location>
</feature>
<evidence type="ECO:0000256" key="1">
    <source>
        <dbReference type="SAM" id="SignalP"/>
    </source>
</evidence>
<dbReference type="PANTHER" id="PTHR47365">
    <property type="entry name" value="PLANT PROTEIN, PUTATIVE-RELATED"/>
    <property type="match status" value="1"/>
</dbReference>
<dbReference type="EMBL" id="VDCV01000019">
    <property type="protein sequence ID" value="KAB5512796.1"/>
    <property type="molecule type" value="Genomic_DNA"/>
</dbReference>
<dbReference type="AlphaFoldDB" id="A0A5N5J2C2"/>
<accession>A0A5N5J2C2</accession>
<evidence type="ECO:0000313" key="2">
    <source>
        <dbReference type="EMBL" id="KAB5512796.1"/>
    </source>
</evidence>